<dbReference type="GO" id="GO:0000724">
    <property type="term" value="P:double-strand break repair via homologous recombination"/>
    <property type="evidence" value="ECO:0007669"/>
    <property type="project" value="TreeGrafter"/>
</dbReference>
<dbReference type="EMBL" id="AGUE01000165">
    <property type="protein sequence ID" value="EHK98057.1"/>
    <property type="molecule type" value="Genomic_DNA"/>
</dbReference>
<dbReference type="CDD" id="cd18793">
    <property type="entry name" value="SF2_C_SNF"/>
    <property type="match status" value="1"/>
</dbReference>
<keyword evidence="8" id="KW-1185">Reference proteome</keyword>
<dbReference type="Gene3D" id="3.40.50.300">
    <property type="entry name" value="P-loop containing nucleotide triphosphate hydrolases"/>
    <property type="match status" value="1"/>
</dbReference>
<dbReference type="GO" id="GO:0016787">
    <property type="term" value="F:hydrolase activity"/>
    <property type="evidence" value="ECO:0007669"/>
    <property type="project" value="UniProtKB-KW"/>
</dbReference>
<dbReference type="InterPro" id="IPR001650">
    <property type="entry name" value="Helicase_C-like"/>
</dbReference>
<name>H0ETN8_GLAL7</name>
<feature type="domain" description="Helicase ATP-binding" evidence="5">
    <location>
        <begin position="133"/>
        <end position="259"/>
    </location>
</feature>
<accession>H0ETN8</accession>
<dbReference type="GO" id="GO:0005524">
    <property type="term" value="F:ATP binding"/>
    <property type="evidence" value="ECO:0007669"/>
    <property type="project" value="InterPro"/>
</dbReference>
<dbReference type="GO" id="GO:0005634">
    <property type="term" value="C:nucleus"/>
    <property type="evidence" value="ECO:0007669"/>
    <property type="project" value="TreeGrafter"/>
</dbReference>
<dbReference type="Gene3D" id="3.40.50.10810">
    <property type="entry name" value="Tandem AAA-ATPase domain"/>
    <property type="match status" value="1"/>
</dbReference>
<dbReference type="GO" id="GO:0015616">
    <property type="term" value="F:DNA translocase activity"/>
    <property type="evidence" value="ECO:0007669"/>
    <property type="project" value="TreeGrafter"/>
</dbReference>
<dbReference type="SMART" id="SM00487">
    <property type="entry name" value="DEXDc"/>
    <property type="match status" value="1"/>
</dbReference>
<dbReference type="InterPro" id="IPR038718">
    <property type="entry name" value="SNF2-like_sf"/>
</dbReference>
<dbReference type="HOGENOM" id="CLU_540846_0_0_1"/>
<dbReference type="PROSITE" id="PS51194">
    <property type="entry name" value="HELICASE_CTER"/>
    <property type="match status" value="1"/>
</dbReference>
<dbReference type="SUPFAM" id="SSF52540">
    <property type="entry name" value="P-loop containing nucleoside triphosphate hydrolases"/>
    <property type="match status" value="2"/>
</dbReference>
<protein>
    <submittedName>
        <fullName evidence="7">Putative Meiotic recombination protein rdh54</fullName>
    </submittedName>
</protein>
<evidence type="ECO:0000313" key="7">
    <source>
        <dbReference type="EMBL" id="EHK98057.1"/>
    </source>
</evidence>
<dbReference type="InParanoid" id="H0ETN8"/>
<keyword evidence="1" id="KW-0547">Nucleotide-binding</keyword>
<proteinExistence type="predicted"/>
<reference evidence="7 8" key="1">
    <citation type="journal article" date="2012" name="Eukaryot. Cell">
        <title>Genome sequence of the fungus Glarea lozoyensis: the first genome sequence of a species from the Helotiaceae family.</title>
        <authorList>
            <person name="Youssar L."/>
            <person name="Gruening B.A."/>
            <person name="Erxleben A."/>
            <person name="Guenther S."/>
            <person name="Huettel W."/>
        </authorList>
    </citation>
    <scope>NUCLEOTIDE SEQUENCE [LARGE SCALE GENOMIC DNA]</scope>
    <source>
        <strain evidence="8">ATCC 74030 / MF5533</strain>
    </source>
</reference>
<dbReference type="PANTHER" id="PTHR45629">
    <property type="entry name" value="SNF2/RAD54 FAMILY MEMBER"/>
    <property type="match status" value="1"/>
</dbReference>
<comment type="caution">
    <text evidence="7">The sequence shown here is derived from an EMBL/GenBank/DDBJ whole genome shotgun (WGS) entry which is preliminary data.</text>
</comment>
<keyword evidence="3" id="KW-0067">ATP-binding</keyword>
<dbReference type="InterPro" id="IPR014001">
    <property type="entry name" value="Helicase_ATP-bd"/>
</dbReference>
<evidence type="ECO:0000313" key="8">
    <source>
        <dbReference type="Proteomes" id="UP000005446"/>
    </source>
</evidence>
<dbReference type="InterPro" id="IPR050496">
    <property type="entry name" value="SNF2_RAD54_helicase_repair"/>
</dbReference>
<evidence type="ECO:0000256" key="2">
    <source>
        <dbReference type="ARBA" id="ARBA00022801"/>
    </source>
</evidence>
<evidence type="ECO:0000259" key="5">
    <source>
        <dbReference type="PROSITE" id="PS51192"/>
    </source>
</evidence>
<dbReference type="AlphaFoldDB" id="H0ETN8"/>
<feature type="domain" description="Helicase C-terminal" evidence="6">
    <location>
        <begin position="190"/>
        <end position="345"/>
    </location>
</feature>
<dbReference type="PROSITE" id="PS51192">
    <property type="entry name" value="HELICASE_ATP_BIND_1"/>
    <property type="match status" value="1"/>
</dbReference>
<gene>
    <name evidence="7" type="ORF">M7I_6105</name>
</gene>
<dbReference type="InterPro" id="IPR027417">
    <property type="entry name" value="P-loop_NTPase"/>
</dbReference>
<dbReference type="GO" id="GO:0007131">
    <property type="term" value="P:reciprocal meiotic recombination"/>
    <property type="evidence" value="ECO:0007669"/>
    <property type="project" value="TreeGrafter"/>
</dbReference>
<dbReference type="PANTHER" id="PTHR45629:SF7">
    <property type="entry name" value="DNA EXCISION REPAIR PROTEIN ERCC-6-RELATED"/>
    <property type="match status" value="1"/>
</dbReference>
<feature type="region of interest" description="Disordered" evidence="4">
    <location>
        <begin position="381"/>
        <end position="406"/>
    </location>
</feature>
<evidence type="ECO:0000256" key="1">
    <source>
        <dbReference type="ARBA" id="ARBA00022741"/>
    </source>
</evidence>
<sequence>MPTEKIEKKPVVLKKEIPAKSFYASASKIGTTFKTPLLKSSVLQPKAGGGPQPRHAPDAPGALVMKRPKYFPKGKDIVDVVVDPFLSQHLRDHQREGVKFLYECVMGMRDFNGQGALLADEQNPIYGPEGVIKKALIVCPVTLITNWKKEFQKWLGNERIGVLVADDKKVRLTDFTHGKSYSVMIIGYEKLRSVQDELKRGAGIDLVVADEGHRLKTAQNKSAQAIKALNTDRRIILSGTPMQNDLSEFFEMTSASKNFAFLLSAKSGGTGLNLIGASRLVLFDVDWNPAVDLQAMARIHRDGQKRPVKIYRMLMAGGMDEKIYQRQVSKTGLADSVVDGKKNEGSFSPEELRDLFRLATNPGCQTHDLLGCDCKGLGSEQITAPGSDEEDDQDKEEWSDDAEDSDDEMLFPAVVPATKANVEAIQKIDDNKGKSKKRKGKEGMQALMHYKHIDASVFKGETEDVFGYELEDFEKIKGILGDDALTTILKEDTCKVNFVFAKHG</sequence>
<evidence type="ECO:0000259" key="6">
    <source>
        <dbReference type="PROSITE" id="PS51194"/>
    </source>
</evidence>
<dbReference type="InterPro" id="IPR049730">
    <property type="entry name" value="SNF2/RAD54-like_C"/>
</dbReference>
<keyword evidence="2" id="KW-0378">Hydrolase</keyword>
<dbReference type="OrthoDB" id="413460at2759"/>
<dbReference type="SMART" id="SM00490">
    <property type="entry name" value="HELICc"/>
    <property type="match status" value="1"/>
</dbReference>
<dbReference type="InterPro" id="IPR000330">
    <property type="entry name" value="SNF2_N"/>
</dbReference>
<organism evidence="7 8">
    <name type="scientific">Glarea lozoyensis (strain ATCC 74030 / MF5533)</name>
    <dbReference type="NCBI Taxonomy" id="1104152"/>
    <lineage>
        <taxon>Eukaryota</taxon>
        <taxon>Fungi</taxon>
        <taxon>Dikarya</taxon>
        <taxon>Ascomycota</taxon>
        <taxon>Pezizomycotina</taxon>
        <taxon>Leotiomycetes</taxon>
        <taxon>Helotiales</taxon>
        <taxon>Helotiaceae</taxon>
        <taxon>Glarea</taxon>
    </lineage>
</organism>
<feature type="region of interest" description="Disordered" evidence="4">
    <location>
        <begin position="42"/>
        <end position="61"/>
    </location>
</feature>
<evidence type="ECO:0000256" key="3">
    <source>
        <dbReference type="ARBA" id="ARBA00022840"/>
    </source>
</evidence>
<evidence type="ECO:0000256" key="4">
    <source>
        <dbReference type="SAM" id="MobiDB-lite"/>
    </source>
</evidence>
<feature type="compositionally biased region" description="Acidic residues" evidence="4">
    <location>
        <begin position="387"/>
        <end position="406"/>
    </location>
</feature>
<dbReference type="Proteomes" id="UP000005446">
    <property type="component" value="Unassembled WGS sequence"/>
</dbReference>
<dbReference type="Pfam" id="PF00176">
    <property type="entry name" value="SNF2-rel_dom"/>
    <property type="match status" value="1"/>
</dbReference>